<feature type="domain" description="YjeF C-terminal" evidence="6">
    <location>
        <begin position="1"/>
        <end position="97"/>
    </location>
</feature>
<keyword evidence="7" id="KW-0413">Isomerase</keyword>
<evidence type="ECO:0000256" key="4">
    <source>
        <dbReference type="ARBA" id="ARBA00023027"/>
    </source>
</evidence>
<protein>
    <submittedName>
        <fullName evidence="7">NAD(P)H-hydrate epimerase / ADP-dependent (S)-NAD(P)H-hydrate dehydratase</fullName>
        <ecNumber evidence="7">4.2.1.136</ecNumber>
        <ecNumber evidence="7">5.1.99.6</ecNumber>
    </submittedName>
</protein>
<keyword evidence="3" id="KW-0521">NADP</keyword>
<feature type="non-terminal residue" evidence="7">
    <location>
        <position position="1"/>
    </location>
</feature>
<dbReference type="InterPro" id="IPR017953">
    <property type="entry name" value="Carbohydrate_kinase_pred_CS"/>
</dbReference>
<proteinExistence type="predicted"/>
<organism evidence="7">
    <name type="scientific">hydrothermal vent metagenome</name>
    <dbReference type="NCBI Taxonomy" id="652676"/>
    <lineage>
        <taxon>unclassified sequences</taxon>
        <taxon>metagenomes</taxon>
        <taxon>ecological metagenomes</taxon>
    </lineage>
</organism>
<name>A0A3B0X146_9ZZZZ</name>
<dbReference type="GO" id="GO:0052856">
    <property type="term" value="F:NAD(P)HX epimerase activity"/>
    <property type="evidence" value="ECO:0007669"/>
    <property type="project" value="UniProtKB-EC"/>
</dbReference>
<dbReference type="GO" id="GO:0052855">
    <property type="term" value="F:ADP-dependent NAD(P)H-hydrate dehydratase activity"/>
    <property type="evidence" value="ECO:0007669"/>
    <property type="project" value="UniProtKB-EC"/>
</dbReference>
<evidence type="ECO:0000256" key="3">
    <source>
        <dbReference type="ARBA" id="ARBA00022857"/>
    </source>
</evidence>
<dbReference type="Pfam" id="PF01256">
    <property type="entry name" value="Carb_kinase"/>
    <property type="match status" value="1"/>
</dbReference>
<dbReference type="SUPFAM" id="SSF53613">
    <property type="entry name" value="Ribokinase-like"/>
    <property type="match status" value="1"/>
</dbReference>
<accession>A0A3B0X146</accession>
<dbReference type="PANTHER" id="PTHR12592:SF0">
    <property type="entry name" value="ATP-DEPENDENT (S)-NAD(P)H-HYDRATE DEHYDRATASE"/>
    <property type="match status" value="1"/>
</dbReference>
<dbReference type="EC" id="4.2.1.136" evidence="7"/>
<sequence>HQQYGGIIVLKGSGTLIFNGKQMELCLAGNAGMAVGGMGDTLTGIIATFLAQGLNLWDAANLGVSLHAHAGDQLAQQKGQSGVLPSELALMMSQMLK</sequence>
<dbReference type="PANTHER" id="PTHR12592">
    <property type="entry name" value="ATP-DEPENDENT (S)-NAD(P)H-HYDRATE DEHYDRATASE FAMILY MEMBER"/>
    <property type="match status" value="1"/>
</dbReference>
<evidence type="ECO:0000313" key="7">
    <source>
        <dbReference type="EMBL" id="VAW49554.1"/>
    </source>
</evidence>
<keyword evidence="2" id="KW-0067">ATP-binding</keyword>
<dbReference type="GO" id="GO:0110051">
    <property type="term" value="P:metabolite repair"/>
    <property type="evidence" value="ECO:0007669"/>
    <property type="project" value="TreeGrafter"/>
</dbReference>
<evidence type="ECO:0000256" key="2">
    <source>
        <dbReference type="ARBA" id="ARBA00022840"/>
    </source>
</evidence>
<dbReference type="InterPro" id="IPR029056">
    <property type="entry name" value="Ribokinase-like"/>
</dbReference>
<keyword evidence="5 7" id="KW-0456">Lyase</keyword>
<keyword evidence="4" id="KW-0520">NAD</keyword>
<dbReference type="AlphaFoldDB" id="A0A3B0X146"/>
<evidence type="ECO:0000256" key="1">
    <source>
        <dbReference type="ARBA" id="ARBA00022741"/>
    </source>
</evidence>
<dbReference type="EC" id="5.1.99.6" evidence="7"/>
<gene>
    <name evidence="7" type="ORF">MNBD_GAMMA03-1821</name>
</gene>
<evidence type="ECO:0000256" key="5">
    <source>
        <dbReference type="ARBA" id="ARBA00023239"/>
    </source>
</evidence>
<reference evidence="7" key="1">
    <citation type="submission" date="2018-06" db="EMBL/GenBank/DDBJ databases">
        <authorList>
            <person name="Zhirakovskaya E."/>
        </authorList>
    </citation>
    <scope>NUCLEOTIDE SEQUENCE</scope>
</reference>
<dbReference type="PROSITE" id="PS01050">
    <property type="entry name" value="YJEF_C_2"/>
    <property type="match status" value="1"/>
</dbReference>
<dbReference type="GO" id="GO:0005524">
    <property type="term" value="F:ATP binding"/>
    <property type="evidence" value="ECO:0007669"/>
    <property type="project" value="UniProtKB-KW"/>
</dbReference>
<dbReference type="InterPro" id="IPR000631">
    <property type="entry name" value="CARKD"/>
</dbReference>
<dbReference type="Gene3D" id="3.40.1190.20">
    <property type="match status" value="1"/>
</dbReference>
<dbReference type="EMBL" id="UOFC01000290">
    <property type="protein sequence ID" value="VAW49554.1"/>
    <property type="molecule type" value="Genomic_DNA"/>
</dbReference>
<evidence type="ECO:0000259" key="6">
    <source>
        <dbReference type="PROSITE" id="PS51383"/>
    </source>
</evidence>
<dbReference type="PROSITE" id="PS51383">
    <property type="entry name" value="YJEF_C_3"/>
    <property type="match status" value="1"/>
</dbReference>
<keyword evidence="1" id="KW-0547">Nucleotide-binding</keyword>